<evidence type="ECO:0000313" key="1">
    <source>
        <dbReference type="EMBL" id="GHE67480.1"/>
    </source>
</evidence>
<dbReference type="RefSeq" id="WP_189630472.1">
    <property type="nucleotide sequence ID" value="NZ_BNAG01000003.1"/>
</dbReference>
<dbReference type="PROSITE" id="PS51257">
    <property type="entry name" value="PROKAR_LIPOPROTEIN"/>
    <property type="match status" value="1"/>
</dbReference>
<name>A0ABQ3I9N5_9BACT</name>
<keyword evidence="2" id="KW-1185">Reference proteome</keyword>
<organism evidence="1 2">
    <name type="scientific">Roseivirga thermotolerans</name>
    <dbReference type="NCBI Taxonomy" id="1758176"/>
    <lineage>
        <taxon>Bacteria</taxon>
        <taxon>Pseudomonadati</taxon>
        <taxon>Bacteroidota</taxon>
        <taxon>Cytophagia</taxon>
        <taxon>Cytophagales</taxon>
        <taxon>Roseivirgaceae</taxon>
        <taxon>Roseivirga</taxon>
    </lineage>
</organism>
<dbReference type="EMBL" id="BNAG01000003">
    <property type="protein sequence ID" value="GHE67480.1"/>
    <property type="molecule type" value="Genomic_DNA"/>
</dbReference>
<evidence type="ECO:0000313" key="2">
    <source>
        <dbReference type="Proteomes" id="UP000658258"/>
    </source>
</evidence>
<accession>A0ABQ3I9N5</accession>
<evidence type="ECO:0008006" key="3">
    <source>
        <dbReference type="Google" id="ProtNLM"/>
    </source>
</evidence>
<dbReference type="Proteomes" id="UP000658258">
    <property type="component" value="Unassembled WGS sequence"/>
</dbReference>
<comment type="caution">
    <text evidence="1">The sequence shown here is derived from an EMBL/GenBank/DDBJ whole genome shotgun (WGS) entry which is preliminary data.</text>
</comment>
<reference evidence="2" key="1">
    <citation type="journal article" date="2019" name="Int. J. Syst. Evol. Microbiol.">
        <title>The Global Catalogue of Microorganisms (GCM) 10K type strain sequencing project: providing services to taxonomists for standard genome sequencing and annotation.</title>
        <authorList>
            <consortium name="The Broad Institute Genomics Platform"/>
            <consortium name="The Broad Institute Genome Sequencing Center for Infectious Disease"/>
            <person name="Wu L."/>
            <person name="Ma J."/>
        </authorList>
    </citation>
    <scope>NUCLEOTIDE SEQUENCE [LARGE SCALE GENOMIC DNA]</scope>
    <source>
        <strain evidence="2">CGMCC 1.15111</strain>
    </source>
</reference>
<gene>
    <name evidence="1" type="ORF">GCM10011340_23760</name>
</gene>
<sequence length="253" mass="28586">MRIKLSSSQVLVLVFALALGVACNRPPDLPIEPEVSFSNIEFEVRNAGDPLFEENILRLSINVKDGDGDLGLDGDEDFGPYAPYHLVLENNQPVEFGQRPNDPPFTCLDYIIEDRENQDINGDNDLLDTLLIDFNRNQYNIEVDFFVKRNGTFQEVDLRAQPRGSANESTLCGISFDGRFPCLSSEENPCAVVRNNKRPIEGVITYDMKSGIFLPIFRTDTLKLQFIIRDRALHTSNVGETPEFTLQGIRVER</sequence>
<protein>
    <recommendedName>
        <fullName evidence="3">DUF4382 domain-containing protein</fullName>
    </recommendedName>
</protein>
<proteinExistence type="predicted"/>